<dbReference type="InterPro" id="IPR001387">
    <property type="entry name" value="Cro/C1-type_HTH"/>
</dbReference>
<dbReference type="GO" id="GO:0003677">
    <property type="term" value="F:DNA binding"/>
    <property type="evidence" value="ECO:0007669"/>
    <property type="project" value="InterPro"/>
</dbReference>
<reference evidence="3" key="1">
    <citation type="journal article" date="2022" name="Microorganisms">
        <title>Beyond the ABCs#Discovery of Three New Plasmid Types in Rhodobacterales (RepQ, RepY, RepW).</title>
        <authorList>
            <person name="Freese H.M."/>
            <person name="Ringel V."/>
            <person name="Overmann J."/>
            <person name="Petersen J."/>
        </authorList>
    </citation>
    <scope>NUCLEOTIDE SEQUENCE [LARGE SCALE GENOMIC DNA]</scope>
    <source>
        <strain evidence="3">DSM 110277</strain>
    </source>
</reference>
<dbReference type="AlphaFoldDB" id="A0AAX3AC84"/>
<accession>A0AAX3AC84</accession>
<feature type="domain" description="HTH cro/C1-type" evidence="1">
    <location>
        <begin position="29"/>
        <end position="70"/>
    </location>
</feature>
<evidence type="ECO:0000313" key="2">
    <source>
        <dbReference type="EMBL" id="UOA23616.1"/>
    </source>
</evidence>
<dbReference type="RefSeq" id="WP_243250271.1">
    <property type="nucleotide sequence ID" value="NZ_CP084959.1"/>
</dbReference>
<dbReference type="InterPro" id="IPR010982">
    <property type="entry name" value="Lambda_DNA-bd_dom_sf"/>
</dbReference>
<protein>
    <recommendedName>
        <fullName evidence="1">HTH cro/C1-type domain-containing protein</fullName>
    </recommendedName>
</protein>
<dbReference type="PROSITE" id="PS50943">
    <property type="entry name" value="HTH_CROC1"/>
    <property type="match status" value="1"/>
</dbReference>
<dbReference type="Proteomes" id="UP000830781">
    <property type="component" value="Chromosome"/>
</dbReference>
<gene>
    <name evidence="2" type="ORF">DSM110277_02045</name>
</gene>
<dbReference type="SMART" id="SM00530">
    <property type="entry name" value="HTH_XRE"/>
    <property type="match status" value="1"/>
</dbReference>
<proteinExistence type="predicted"/>
<name>A0AAX3AC84_9RHOB</name>
<organism evidence="2 3">
    <name type="scientific">Sulfitobacter pontiacus</name>
    <dbReference type="NCBI Taxonomy" id="60137"/>
    <lineage>
        <taxon>Bacteria</taxon>
        <taxon>Pseudomonadati</taxon>
        <taxon>Pseudomonadota</taxon>
        <taxon>Alphaproteobacteria</taxon>
        <taxon>Rhodobacterales</taxon>
        <taxon>Roseobacteraceae</taxon>
        <taxon>Sulfitobacter</taxon>
    </lineage>
</organism>
<sequence>MTDLGITDPFLIRLRRRIDEDPELTEAGLAKKAGLSDSAIRQYFSKPNRTPRVENARKICAALGTTLEEFMSEAQTPEEKEIVRLTLALPDHLRRQLLSYAKGLVDASGISPQSDQPEDQ</sequence>
<dbReference type="EMBL" id="CP084959">
    <property type="protein sequence ID" value="UOA23616.1"/>
    <property type="molecule type" value="Genomic_DNA"/>
</dbReference>
<evidence type="ECO:0000313" key="3">
    <source>
        <dbReference type="Proteomes" id="UP000830781"/>
    </source>
</evidence>
<dbReference type="SUPFAM" id="SSF47413">
    <property type="entry name" value="lambda repressor-like DNA-binding domains"/>
    <property type="match status" value="1"/>
</dbReference>
<dbReference type="CDD" id="cd00093">
    <property type="entry name" value="HTH_XRE"/>
    <property type="match status" value="1"/>
</dbReference>
<evidence type="ECO:0000259" key="1">
    <source>
        <dbReference type="PROSITE" id="PS50943"/>
    </source>
</evidence>
<dbReference type="Gene3D" id="1.10.260.40">
    <property type="entry name" value="lambda repressor-like DNA-binding domains"/>
    <property type="match status" value="1"/>
</dbReference>
<dbReference type="Pfam" id="PF01381">
    <property type="entry name" value="HTH_3"/>
    <property type="match status" value="1"/>
</dbReference>
<keyword evidence="3" id="KW-1185">Reference proteome</keyword>